<organism evidence="2">
    <name type="scientific">Mudanjiang Rhabd tick virus 1</name>
    <dbReference type="NCBI Taxonomy" id="2972327"/>
    <lineage>
        <taxon>Viruses</taxon>
        <taxon>Riboviria</taxon>
        <taxon>Orthornavirae</taxon>
        <taxon>Negarnaviricota</taxon>
        <taxon>Haploviricotina</taxon>
        <taxon>Monjiviricetes</taxon>
        <taxon>Mononegavirales</taxon>
        <taxon>Rhabdoviridae</taxon>
        <taxon>Deltarhabdovirinae</taxon>
        <taxon>Betaricinrhavirus</taxon>
        <taxon>Betaricinrhavirus mudanjiang</taxon>
    </lineage>
</organism>
<protein>
    <recommendedName>
        <fullName evidence="3">Nucleocapsid protein</fullName>
    </recommendedName>
</protein>
<feature type="region of interest" description="Disordered" evidence="1">
    <location>
        <begin position="1"/>
        <end position="32"/>
    </location>
</feature>
<evidence type="ECO:0008006" key="3">
    <source>
        <dbReference type="Google" id="ProtNLM"/>
    </source>
</evidence>
<sequence>MRKEKSKIPDNLQGRKGTKNSPRPPNEMETIDDEMREFEREVKAIDFRDPHMRGDGRWDWSDEKALKAFLTPDFTYKTPTPTKKRLLYSEFLIAMLGDVSQTTDVVDLMMKVIYLSPNPGRNQDLLFPNLFDDQSANEIYNIPEAPTAESLALLLKPLKDRYKDALVQFGKTWTAPVLTEEEAKQVQLEKKRTAGTAPIDPEGAVDRVTTEIQKTVKKPDLVVVTPAATVEKALADVNAIWSALHHDPPTEATTNAHQMLGFMALICSRLCVKETSQVQRYFQTRATKAYIGTCNPRKLALALPVPCPDFLRQVAHTFPKGSLRQRELFSYLVGARRAYDYIAKPVEGYEPSQIKCGYLDAGCLIHLSMNGLGLISLLLGTSYELGAPIGWILQAITDSIAVNSARVAMKFLKTYHSLTRWEMTWQWSRLIDDSNFTNLALRNHIIFGSRLAAIYMLKSKDQGIWEMLAFSKLSDGQKNAATEWGRKVVNYSQSLKGEVGYTALMKDIQKHGSSFVAPHQPTDDRRSEDERDDEDDREPDGGRSDSDDDRSHQDPTETKGPYRGSSPPPKTKGGTLSFGVIIPGAPSRHK</sequence>
<reference evidence="2" key="1">
    <citation type="submission" date="2022-05" db="EMBL/GenBank/DDBJ databases">
        <authorList>
            <person name="Cao W."/>
            <person name="Jia N."/>
            <person name="Lam T.T.-Y."/>
            <person name="Ni X."/>
            <person name="Liu J."/>
        </authorList>
    </citation>
    <scope>NUCLEOTIDE SEQUENCE</scope>
    <source>
        <strain evidence="2">TIGMIC 7</strain>
    </source>
</reference>
<dbReference type="EMBL" id="ON746525">
    <property type="protein sequence ID" value="UYL95579.1"/>
    <property type="molecule type" value="Viral_cRNA"/>
</dbReference>
<feature type="compositionally biased region" description="Basic and acidic residues" evidence="1">
    <location>
        <begin position="539"/>
        <end position="557"/>
    </location>
</feature>
<evidence type="ECO:0000256" key="1">
    <source>
        <dbReference type="SAM" id="MobiDB-lite"/>
    </source>
</evidence>
<accession>A0A9E7V2B7</accession>
<proteinExistence type="predicted"/>
<name>A0A9E7V2B7_9RHAB</name>
<evidence type="ECO:0000313" key="2">
    <source>
        <dbReference type="EMBL" id="UYL95579.1"/>
    </source>
</evidence>
<feature type="region of interest" description="Disordered" evidence="1">
    <location>
        <begin position="512"/>
        <end position="590"/>
    </location>
</feature>